<dbReference type="EMBL" id="WQLB01000020">
    <property type="protein sequence ID" value="MVN87917.1"/>
    <property type="molecule type" value="Genomic_DNA"/>
</dbReference>
<protein>
    <submittedName>
        <fullName evidence="2">AAA family ATPase</fullName>
    </submittedName>
</protein>
<dbReference type="InterPro" id="IPR025669">
    <property type="entry name" value="AAA_dom"/>
</dbReference>
<proteinExistence type="predicted"/>
<dbReference type="PANTHER" id="PTHR13696">
    <property type="entry name" value="P-LOOP CONTAINING NUCLEOSIDE TRIPHOSPHATE HYDROLASE"/>
    <property type="match status" value="1"/>
</dbReference>
<feature type="domain" description="AAA" evidence="1">
    <location>
        <begin position="5"/>
        <end position="209"/>
    </location>
</feature>
<accession>A0A7C9LN94</accession>
<dbReference type="AlphaFoldDB" id="A0A7C9LN94"/>
<organism evidence="2 3">
    <name type="scientific">Deinococcus arboris</name>
    <dbReference type="NCBI Taxonomy" id="2682977"/>
    <lineage>
        <taxon>Bacteria</taxon>
        <taxon>Thermotogati</taxon>
        <taxon>Deinococcota</taxon>
        <taxon>Deinococci</taxon>
        <taxon>Deinococcales</taxon>
        <taxon>Deinococcaceae</taxon>
        <taxon>Deinococcus</taxon>
    </lineage>
</organism>
<keyword evidence="3" id="KW-1185">Reference proteome</keyword>
<evidence type="ECO:0000313" key="2">
    <source>
        <dbReference type="EMBL" id="MVN87917.1"/>
    </source>
</evidence>
<dbReference type="RefSeq" id="WP_157459978.1">
    <property type="nucleotide sequence ID" value="NZ_WQLB01000020.1"/>
</dbReference>
<dbReference type="PANTHER" id="PTHR13696:SF52">
    <property type="entry name" value="PARA FAMILY PROTEIN CT_582"/>
    <property type="match status" value="1"/>
</dbReference>
<evidence type="ECO:0000259" key="1">
    <source>
        <dbReference type="Pfam" id="PF13614"/>
    </source>
</evidence>
<reference evidence="2 3" key="1">
    <citation type="submission" date="2019-12" db="EMBL/GenBank/DDBJ databases">
        <title>Deinococcus sp. HMF7620 Genome sequencing and assembly.</title>
        <authorList>
            <person name="Kang H."/>
            <person name="Kim H."/>
            <person name="Joh K."/>
        </authorList>
    </citation>
    <scope>NUCLEOTIDE SEQUENCE [LARGE SCALE GENOMIC DNA]</scope>
    <source>
        <strain evidence="2 3">HMF7620</strain>
    </source>
</reference>
<sequence length="336" mass="36678">MAPSVLSFINLKGGVAKTTATVQLADTLAFMKQKRVLVLDLDPQTNATLALIGEERWAQADEAGQTLAHLFLDLLHGTQSFDPARAIVRGASNLNRVPPELMAQLPQDTQYGRVDILPSSIRLIDVQDRMQDIAARTHYSVNPMEAVKKYLAPHFAGYDYVLIDCPPNLGFVTQNGLEVSDHYLIPTIPDRLSTYGIGQIAGRIGELRRARGLRLTCLGVLLTKFQGSSTQHRQGLSRLPGDLERAFAGTGEATPPILTTRLPQTNAAAEAMTHDRPASTYRDKYGSNVVAGQAAYKYGLDLADELEDRLRGLSVRRPSAFDTWVSAMTPPAAEKA</sequence>
<dbReference type="CDD" id="cd02042">
    <property type="entry name" value="ParAB_family"/>
    <property type="match status" value="1"/>
</dbReference>
<dbReference type="Proteomes" id="UP000483286">
    <property type="component" value="Unassembled WGS sequence"/>
</dbReference>
<dbReference type="Pfam" id="PF13614">
    <property type="entry name" value="AAA_31"/>
    <property type="match status" value="1"/>
</dbReference>
<dbReference type="SUPFAM" id="SSF52540">
    <property type="entry name" value="P-loop containing nucleoside triphosphate hydrolases"/>
    <property type="match status" value="1"/>
</dbReference>
<gene>
    <name evidence="2" type="ORF">GO986_14240</name>
</gene>
<dbReference type="Gene3D" id="3.40.50.300">
    <property type="entry name" value="P-loop containing nucleotide triphosphate hydrolases"/>
    <property type="match status" value="1"/>
</dbReference>
<name>A0A7C9LN94_9DEIO</name>
<evidence type="ECO:0000313" key="3">
    <source>
        <dbReference type="Proteomes" id="UP000483286"/>
    </source>
</evidence>
<dbReference type="InterPro" id="IPR027417">
    <property type="entry name" value="P-loop_NTPase"/>
</dbReference>
<comment type="caution">
    <text evidence="2">The sequence shown here is derived from an EMBL/GenBank/DDBJ whole genome shotgun (WGS) entry which is preliminary data.</text>
</comment>
<dbReference type="InterPro" id="IPR050678">
    <property type="entry name" value="DNA_Partitioning_ATPase"/>
</dbReference>